<dbReference type="Gene3D" id="2.130.10.30">
    <property type="entry name" value="Regulator of chromosome condensation 1/beta-lactamase-inhibitor protein II"/>
    <property type="match status" value="1"/>
</dbReference>
<dbReference type="Pfam" id="PF13540">
    <property type="entry name" value="RCC1_2"/>
    <property type="match status" value="4"/>
</dbReference>
<dbReference type="PANTHER" id="PTHR45982">
    <property type="entry name" value="REGULATOR OF CHROMOSOME CONDENSATION"/>
    <property type="match status" value="1"/>
</dbReference>
<dbReference type="RefSeq" id="WP_127111440.1">
    <property type="nucleotide sequence ID" value="NZ_RZGR01000029.1"/>
</dbReference>
<dbReference type="PROSITE" id="PS50012">
    <property type="entry name" value="RCC1_3"/>
    <property type="match status" value="4"/>
</dbReference>
<protein>
    <submittedName>
        <fullName evidence="1">Uncharacterized protein</fullName>
    </submittedName>
</protein>
<accession>A0A3S0VA02</accession>
<comment type="caution">
    <text evidence="1">The sequence shown here is derived from an EMBL/GenBank/DDBJ whole genome shotgun (WGS) entry which is preliminary data.</text>
</comment>
<name>A0A3S0VA02_9GAMM</name>
<reference evidence="1 2" key="1">
    <citation type="submission" date="2018-12" db="EMBL/GenBank/DDBJ databases">
        <title>Legionella sp,whole genome shotgun sequence.</title>
        <authorList>
            <person name="Wu H."/>
        </authorList>
    </citation>
    <scope>NUCLEOTIDE SEQUENCE [LARGE SCALE GENOMIC DNA]</scope>
    <source>
        <strain evidence="2">km714</strain>
    </source>
</reference>
<evidence type="ECO:0000313" key="1">
    <source>
        <dbReference type="EMBL" id="RUQ82104.1"/>
    </source>
</evidence>
<dbReference type="Proteomes" id="UP000288012">
    <property type="component" value="Unassembled WGS sequence"/>
</dbReference>
<proteinExistence type="predicted"/>
<sequence length="389" mass="42252">MKSITKDEINPDASMGLPLAPLPFYRIIRKEKHSEFHITSRGEIFASGYNLFGQLGAGSQGRINGLQEIKTTAAICNVALGAHHTIILSCEGKLYAAGSNHFHQLGIAGIDKTGIFKEIKFLAGKNPGVKLIAAGVFHNLALTIHNELYVWGNNSRGQLGLGVGQAIATPQKISPEHFTAEEIVSMVAGLSFSAILTKSGKVYTCGDNSSGQLGRPGEPGKFMPVAGLKNIKAIVTGDSHVLALTRHGELFGWGYNGLHQIDNSATKEFLSPKLICNSVAAIFCVADLSLILTENSPQACFIKLENNPFSIECRGKIADFTSQQLHDLKETMIQQYVYVKQQKLNQLAGVKQSSSYTDIKFFFGYRKKGKISLDEEKSSAYSQLIPKGF</sequence>
<gene>
    <name evidence="1" type="ORF">EKM59_09000</name>
</gene>
<dbReference type="InterPro" id="IPR009091">
    <property type="entry name" value="RCC1/BLIP-II"/>
</dbReference>
<dbReference type="PANTHER" id="PTHR45982:SF1">
    <property type="entry name" value="REGULATOR OF CHROMOSOME CONDENSATION"/>
    <property type="match status" value="1"/>
</dbReference>
<dbReference type="InterPro" id="IPR051553">
    <property type="entry name" value="Ran_GTPase-activating"/>
</dbReference>
<dbReference type="PRINTS" id="PR00633">
    <property type="entry name" value="RCCNDNSATION"/>
</dbReference>
<dbReference type="AlphaFoldDB" id="A0A3S0VA02"/>
<dbReference type="EMBL" id="RZGR01000029">
    <property type="protein sequence ID" value="RUQ82104.1"/>
    <property type="molecule type" value="Genomic_DNA"/>
</dbReference>
<dbReference type="InterPro" id="IPR000408">
    <property type="entry name" value="Reg_chr_condens"/>
</dbReference>
<evidence type="ECO:0000313" key="2">
    <source>
        <dbReference type="Proteomes" id="UP000288012"/>
    </source>
</evidence>
<organism evidence="1 2">
    <name type="scientific">Legionella septentrionalis</name>
    <dbReference type="NCBI Taxonomy" id="2498109"/>
    <lineage>
        <taxon>Bacteria</taxon>
        <taxon>Pseudomonadati</taxon>
        <taxon>Pseudomonadota</taxon>
        <taxon>Gammaproteobacteria</taxon>
        <taxon>Legionellales</taxon>
        <taxon>Legionellaceae</taxon>
        <taxon>Legionella</taxon>
    </lineage>
</organism>
<dbReference type="SUPFAM" id="SSF50985">
    <property type="entry name" value="RCC1/BLIP-II"/>
    <property type="match status" value="1"/>
</dbReference>
<keyword evidence="2" id="KW-1185">Reference proteome</keyword>